<feature type="region of interest" description="Disordered" evidence="1">
    <location>
        <begin position="188"/>
        <end position="218"/>
    </location>
</feature>
<name>A0A4Z1L1Z8_9HELO</name>
<evidence type="ECO:0000256" key="1">
    <source>
        <dbReference type="SAM" id="MobiDB-lite"/>
    </source>
</evidence>
<comment type="caution">
    <text evidence="2">The sequence shown here is derived from an EMBL/GenBank/DDBJ whole genome shotgun (WGS) entry which is preliminary data.</text>
</comment>
<protein>
    <submittedName>
        <fullName evidence="2">Uncharacterized protein</fullName>
    </submittedName>
</protein>
<gene>
    <name evidence="2" type="ORF">BPOR_0049g00220</name>
</gene>
<evidence type="ECO:0000313" key="2">
    <source>
        <dbReference type="EMBL" id="TGO90842.1"/>
    </source>
</evidence>
<keyword evidence="3" id="KW-1185">Reference proteome</keyword>
<evidence type="ECO:0000313" key="3">
    <source>
        <dbReference type="Proteomes" id="UP000297280"/>
    </source>
</evidence>
<dbReference type="AlphaFoldDB" id="A0A4Z1L1Z8"/>
<dbReference type="Proteomes" id="UP000297280">
    <property type="component" value="Unassembled WGS sequence"/>
</dbReference>
<organism evidence="2 3">
    <name type="scientific">Botrytis porri</name>
    <dbReference type="NCBI Taxonomy" id="87229"/>
    <lineage>
        <taxon>Eukaryota</taxon>
        <taxon>Fungi</taxon>
        <taxon>Dikarya</taxon>
        <taxon>Ascomycota</taxon>
        <taxon>Pezizomycotina</taxon>
        <taxon>Leotiomycetes</taxon>
        <taxon>Helotiales</taxon>
        <taxon>Sclerotiniaceae</taxon>
        <taxon>Botrytis</taxon>
    </lineage>
</organism>
<dbReference type="EMBL" id="PQXO01000049">
    <property type="protein sequence ID" value="TGO90842.1"/>
    <property type="molecule type" value="Genomic_DNA"/>
</dbReference>
<reference evidence="2 3" key="1">
    <citation type="submission" date="2017-12" db="EMBL/GenBank/DDBJ databases">
        <title>Comparative genomics of Botrytis spp.</title>
        <authorList>
            <person name="Valero-Jimenez C.A."/>
            <person name="Tapia P."/>
            <person name="Veloso J."/>
            <person name="Silva-Moreno E."/>
            <person name="Staats M."/>
            <person name="Valdes J.H."/>
            <person name="Van Kan J.A.L."/>
        </authorList>
    </citation>
    <scope>NUCLEOTIDE SEQUENCE [LARGE SCALE GENOMIC DNA]</scope>
    <source>
        <strain evidence="2 3">MUCL3349</strain>
    </source>
</reference>
<proteinExistence type="predicted"/>
<sequence length="218" mass="25318">MPSLPLNTFSSEEEFKVHTKRYPLVPGFVLVAYSVPKFKKSRDSTAIEATQNLKRREQHILISEHGVLCDGQKVAPSSEEDNEHDMLEKDELVVSKEVGIVRGRQIVDFRRTFEHLPVSQEMKKDHTMYIDFVTHDLIHAHCFEPKYSPWRATQRRHSNFIKRKRGTRSANSSRHSWSNVSFYKEYNQAPPLKQEKTTSAAHKLHKSIEQHISQAPAE</sequence>
<accession>A0A4Z1L1Z8</accession>